<keyword evidence="3" id="KW-1185">Reference proteome</keyword>
<dbReference type="EMBL" id="BRPK01000014">
    <property type="protein sequence ID" value="GLB43695.1"/>
    <property type="molecule type" value="Genomic_DNA"/>
</dbReference>
<evidence type="ECO:0000256" key="1">
    <source>
        <dbReference type="SAM" id="MobiDB-lite"/>
    </source>
</evidence>
<sequence>MVSALIKSIHRTCPRSTEEATVSVKGSGVHIKNATHGQATSSNDPSASLHDFTSPDPAHPVSVTTAILVPGAIMTQTSHLRPVLGVIDNTAPEVAFQLSAEQKAPFPVKQIVIGTHSLFGKCTNTEFVAAVERTAPRYRRMLDRLPETRRRRELAKAPTRASNRLMARTRWVGVEDGENAMLKIQVPHLKRKRSSTDVGKGPATPLRRSSMRVPQSHEFTPGPGNHIMVGKQH</sequence>
<evidence type="ECO:0000313" key="3">
    <source>
        <dbReference type="Proteomes" id="UP001063166"/>
    </source>
</evidence>
<comment type="caution">
    <text evidence="2">The sequence shown here is derived from an EMBL/GenBank/DDBJ whole genome shotgun (WGS) entry which is preliminary data.</text>
</comment>
<evidence type="ECO:0000313" key="2">
    <source>
        <dbReference type="EMBL" id="GLB43695.1"/>
    </source>
</evidence>
<reference evidence="2" key="1">
    <citation type="submission" date="2022-07" db="EMBL/GenBank/DDBJ databases">
        <title>The genome of Lyophyllum shimeji provides insight into the initial evolution of ectomycorrhizal fungal genome.</title>
        <authorList>
            <person name="Kobayashi Y."/>
            <person name="Shibata T."/>
            <person name="Hirakawa H."/>
            <person name="Shigenobu S."/>
            <person name="Nishiyama T."/>
            <person name="Yamada A."/>
            <person name="Hasebe M."/>
            <person name="Kawaguchi M."/>
        </authorList>
    </citation>
    <scope>NUCLEOTIDE SEQUENCE</scope>
    <source>
        <strain evidence="2">AT787</strain>
    </source>
</reference>
<accession>A0A9P3PVH2</accession>
<name>A0A9P3PVH2_LYOSH</name>
<feature type="region of interest" description="Disordered" evidence="1">
    <location>
        <begin position="34"/>
        <end position="57"/>
    </location>
</feature>
<feature type="compositionally biased region" description="Polar residues" evidence="1">
    <location>
        <begin position="35"/>
        <end position="46"/>
    </location>
</feature>
<feature type="region of interest" description="Disordered" evidence="1">
    <location>
        <begin position="188"/>
        <end position="224"/>
    </location>
</feature>
<organism evidence="2 3">
    <name type="scientific">Lyophyllum shimeji</name>
    <name type="common">Hon-shimeji</name>
    <name type="synonym">Tricholoma shimeji</name>
    <dbReference type="NCBI Taxonomy" id="47721"/>
    <lineage>
        <taxon>Eukaryota</taxon>
        <taxon>Fungi</taxon>
        <taxon>Dikarya</taxon>
        <taxon>Basidiomycota</taxon>
        <taxon>Agaricomycotina</taxon>
        <taxon>Agaricomycetes</taxon>
        <taxon>Agaricomycetidae</taxon>
        <taxon>Agaricales</taxon>
        <taxon>Tricholomatineae</taxon>
        <taxon>Lyophyllaceae</taxon>
        <taxon>Lyophyllum</taxon>
    </lineage>
</organism>
<protein>
    <submittedName>
        <fullName evidence="2">Uncharacterized protein</fullName>
    </submittedName>
</protein>
<proteinExistence type="predicted"/>
<gene>
    <name evidence="2" type="ORF">LshimejAT787_1402070</name>
</gene>
<dbReference type="AlphaFoldDB" id="A0A9P3PVH2"/>
<dbReference type="Proteomes" id="UP001063166">
    <property type="component" value="Unassembled WGS sequence"/>
</dbReference>